<dbReference type="InterPro" id="IPR036390">
    <property type="entry name" value="WH_DNA-bd_sf"/>
</dbReference>
<evidence type="ECO:0000313" key="5">
    <source>
        <dbReference type="EMBL" id="KAF9066979.1"/>
    </source>
</evidence>
<dbReference type="Gene3D" id="3.40.50.150">
    <property type="entry name" value="Vaccinia Virus protein VP39"/>
    <property type="match status" value="1"/>
</dbReference>
<protein>
    <submittedName>
        <fullName evidence="5">S-adenosyl-L-methionine-dependent methyltransferase</fullName>
    </submittedName>
</protein>
<dbReference type="EMBL" id="JADNRY010000079">
    <property type="protein sequence ID" value="KAF9066979.1"/>
    <property type="molecule type" value="Genomic_DNA"/>
</dbReference>
<proteinExistence type="predicted"/>
<keyword evidence="2" id="KW-0808">Transferase</keyword>
<dbReference type="PANTHER" id="PTHR43712">
    <property type="entry name" value="PUTATIVE (AFU_ORTHOLOGUE AFUA_4G14580)-RELATED"/>
    <property type="match status" value="1"/>
</dbReference>
<dbReference type="SUPFAM" id="SSF53335">
    <property type="entry name" value="S-adenosyl-L-methionine-dependent methyltransferases"/>
    <property type="match status" value="1"/>
</dbReference>
<dbReference type="GO" id="GO:0032259">
    <property type="term" value="P:methylation"/>
    <property type="evidence" value="ECO:0007669"/>
    <property type="project" value="UniProtKB-KW"/>
</dbReference>
<feature type="domain" description="O-methyltransferase C-terminal" evidence="4">
    <location>
        <begin position="201"/>
        <end position="360"/>
    </location>
</feature>
<evidence type="ECO:0000256" key="1">
    <source>
        <dbReference type="ARBA" id="ARBA00022603"/>
    </source>
</evidence>
<dbReference type="InterPro" id="IPR001077">
    <property type="entry name" value="COMT_C"/>
</dbReference>
<keyword evidence="1 5" id="KW-0489">Methyltransferase</keyword>
<dbReference type="Pfam" id="PF00891">
    <property type="entry name" value="Methyltransf_2"/>
    <property type="match status" value="1"/>
</dbReference>
<keyword evidence="3" id="KW-0949">S-adenosyl-L-methionine</keyword>
<keyword evidence="6" id="KW-1185">Reference proteome</keyword>
<dbReference type="OrthoDB" id="2410195at2759"/>
<dbReference type="InterPro" id="IPR036388">
    <property type="entry name" value="WH-like_DNA-bd_sf"/>
</dbReference>
<sequence length="480" mass="52583">MTFAVLRSLHALIGDALDDIERVYAESENVPFDANSPSESLTAHPVVISAVNRIVAAAGQMSATVQIPFLTLCDAGMGFHLPSCLRLLEATHTVEILREAGPEGLHVKRIAEKNGVDKNKLAHILRLLATHHILREVSPDVFANNRLSSALDTGKSSEELMRSPETKYNDTNGISAFVGMWYVLPTLFVPDNPNRFRLERFGKAMTGTVSWEVPGAVLNGFDWQSLPKGSTIVDVGGGIGSTSMLLAHAYSDGSQDDDALGLKFVIQDREVVVDMGQKAWKAKCPELLESGIAQFQVHDFFTPQPIKNAAVFILRVVLHDWPDAFAQRILLRLREAATPDTKLLIADFVLPLACTDNFETSQSEEGGEITGIQGAETKLAPAPLLPNLGKASANVYWMDMTMQCMFNGQERTLREIVSLAHSAGWKVTKVTKAPGSLFGHIVARWAGLARDAELLHSDRGWIYLHTKRLGRDLAVESEEP</sequence>
<dbReference type="Proteomes" id="UP000772434">
    <property type="component" value="Unassembled WGS sequence"/>
</dbReference>
<evidence type="ECO:0000313" key="6">
    <source>
        <dbReference type="Proteomes" id="UP000772434"/>
    </source>
</evidence>
<evidence type="ECO:0000256" key="2">
    <source>
        <dbReference type="ARBA" id="ARBA00022679"/>
    </source>
</evidence>
<organism evidence="5 6">
    <name type="scientific">Rhodocollybia butyracea</name>
    <dbReference type="NCBI Taxonomy" id="206335"/>
    <lineage>
        <taxon>Eukaryota</taxon>
        <taxon>Fungi</taxon>
        <taxon>Dikarya</taxon>
        <taxon>Basidiomycota</taxon>
        <taxon>Agaricomycotina</taxon>
        <taxon>Agaricomycetes</taxon>
        <taxon>Agaricomycetidae</taxon>
        <taxon>Agaricales</taxon>
        <taxon>Marasmiineae</taxon>
        <taxon>Omphalotaceae</taxon>
        <taxon>Rhodocollybia</taxon>
    </lineage>
</organism>
<dbReference type="InterPro" id="IPR016461">
    <property type="entry name" value="COMT-like"/>
</dbReference>
<dbReference type="PROSITE" id="PS51683">
    <property type="entry name" value="SAM_OMT_II"/>
    <property type="match status" value="1"/>
</dbReference>
<gene>
    <name evidence="5" type="ORF">BDP27DRAFT_1393182</name>
</gene>
<dbReference type="InterPro" id="IPR029063">
    <property type="entry name" value="SAM-dependent_MTases_sf"/>
</dbReference>
<dbReference type="SUPFAM" id="SSF46785">
    <property type="entry name" value="Winged helix' DNA-binding domain"/>
    <property type="match status" value="1"/>
</dbReference>
<dbReference type="PANTHER" id="PTHR43712:SF2">
    <property type="entry name" value="O-METHYLTRANSFERASE CICE"/>
    <property type="match status" value="1"/>
</dbReference>
<evidence type="ECO:0000256" key="3">
    <source>
        <dbReference type="ARBA" id="ARBA00022691"/>
    </source>
</evidence>
<reference evidence="5" key="1">
    <citation type="submission" date="2020-11" db="EMBL/GenBank/DDBJ databases">
        <authorList>
            <consortium name="DOE Joint Genome Institute"/>
            <person name="Ahrendt S."/>
            <person name="Riley R."/>
            <person name="Andreopoulos W."/>
            <person name="Labutti K."/>
            <person name="Pangilinan J."/>
            <person name="Ruiz-Duenas F.J."/>
            <person name="Barrasa J.M."/>
            <person name="Sanchez-Garcia M."/>
            <person name="Camarero S."/>
            <person name="Miyauchi S."/>
            <person name="Serrano A."/>
            <person name="Linde D."/>
            <person name="Babiker R."/>
            <person name="Drula E."/>
            <person name="Ayuso-Fernandez I."/>
            <person name="Pacheco R."/>
            <person name="Padilla G."/>
            <person name="Ferreira P."/>
            <person name="Barriuso J."/>
            <person name="Kellner H."/>
            <person name="Castanera R."/>
            <person name="Alfaro M."/>
            <person name="Ramirez L."/>
            <person name="Pisabarro A.G."/>
            <person name="Kuo A."/>
            <person name="Tritt A."/>
            <person name="Lipzen A."/>
            <person name="He G."/>
            <person name="Yan M."/>
            <person name="Ng V."/>
            <person name="Cullen D."/>
            <person name="Martin F."/>
            <person name="Rosso M.-N."/>
            <person name="Henrissat B."/>
            <person name="Hibbett D."/>
            <person name="Martinez A.T."/>
            <person name="Grigoriev I.V."/>
        </authorList>
    </citation>
    <scope>NUCLEOTIDE SEQUENCE</scope>
    <source>
        <strain evidence="5">AH 40177</strain>
    </source>
</reference>
<evidence type="ECO:0000259" key="4">
    <source>
        <dbReference type="Pfam" id="PF00891"/>
    </source>
</evidence>
<dbReference type="GO" id="GO:0008171">
    <property type="term" value="F:O-methyltransferase activity"/>
    <property type="evidence" value="ECO:0007669"/>
    <property type="project" value="InterPro"/>
</dbReference>
<dbReference type="Gene3D" id="1.10.10.10">
    <property type="entry name" value="Winged helix-like DNA-binding domain superfamily/Winged helix DNA-binding domain"/>
    <property type="match status" value="1"/>
</dbReference>
<dbReference type="AlphaFoldDB" id="A0A9P5U5R6"/>
<comment type="caution">
    <text evidence="5">The sequence shown here is derived from an EMBL/GenBank/DDBJ whole genome shotgun (WGS) entry which is preliminary data.</text>
</comment>
<accession>A0A9P5U5R6</accession>
<name>A0A9P5U5R6_9AGAR</name>